<reference evidence="7" key="1">
    <citation type="submission" date="2020-05" db="EMBL/GenBank/DDBJ databases">
        <authorList>
            <person name="Chiriac C."/>
            <person name="Salcher M."/>
            <person name="Ghai R."/>
            <person name="Kavagutti S V."/>
        </authorList>
    </citation>
    <scope>NUCLEOTIDE SEQUENCE</scope>
</reference>
<gene>
    <name evidence="2" type="ORF">UFOPK2658_01415</name>
    <name evidence="3" type="ORF">UFOPK2880_00955</name>
    <name evidence="4" type="ORF">UFOPK3004_00998</name>
    <name evidence="5" type="ORF">UFOPK3304_01383</name>
    <name evidence="6" type="ORF">UFOPK3494_01936</name>
    <name evidence="7" type="ORF">UFOPK4134_01181</name>
</gene>
<dbReference type="EMBL" id="CAEZZP010000053">
    <property type="protein sequence ID" value="CAB4773439.1"/>
    <property type="molecule type" value="Genomic_DNA"/>
</dbReference>
<dbReference type="InterPro" id="IPR000073">
    <property type="entry name" value="AB_hydrolase_1"/>
</dbReference>
<proteinExistence type="predicted"/>
<dbReference type="EMBL" id="CAFBPS010000094">
    <property type="protein sequence ID" value="CAB5032755.1"/>
    <property type="molecule type" value="Genomic_DNA"/>
</dbReference>
<dbReference type="Pfam" id="PF00561">
    <property type="entry name" value="Abhydrolase_1"/>
    <property type="match status" value="1"/>
</dbReference>
<sequence length="289" mass="31066">MASTTVSTGITLEYEVHGEGDPILLVMGLGGQLVAWPSSFIAGLVDRGFKVITFDNRDIGLSSKIDAAPPTKLQSALFSISRRFAKSTYLLSDMAKDAVGLLDALNIERAHVVGMSMGGMIAQTLAIEHPSRVRSLTSIMSTTGNPRVGRPKASVIVRALKLTGGSRETFADRQAALFKIFSGSLFDELEIREVAKLSVERNFTPDGTARQMAAIMASPDRTPQLKKLNVPTLVVHGLEDGLVQPSGGYATTQAIPGARLLAFPDMGHNLPQARIPEILDEIKRNTLRS</sequence>
<name>A0A6J7RV97_9ZZZZ</name>
<dbReference type="SUPFAM" id="SSF53474">
    <property type="entry name" value="alpha/beta-Hydrolases"/>
    <property type="match status" value="1"/>
</dbReference>
<dbReference type="InterPro" id="IPR029058">
    <property type="entry name" value="AB_hydrolase_fold"/>
</dbReference>
<dbReference type="InterPro" id="IPR050471">
    <property type="entry name" value="AB_hydrolase"/>
</dbReference>
<dbReference type="GO" id="GO:0004806">
    <property type="term" value="F:triacylglycerol lipase activity"/>
    <property type="evidence" value="ECO:0007669"/>
    <property type="project" value="TreeGrafter"/>
</dbReference>
<dbReference type="PANTHER" id="PTHR43433:SF5">
    <property type="entry name" value="AB HYDROLASE-1 DOMAIN-CONTAINING PROTEIN"/>
    <property type="match status" value="1"/>
</dbReference>
<evidence type="ECO:0000313" key="3">
    <source>
        <dbReference type="EMBL" id="CAB4773439.1"/>
    </source>
</evidence>
<accession>A0A6J7RV97</accession>
<evidence type="ECO:0000313" key="7">
    <source>
        <dbReference type="EMBL" id="CAB5032755.1"/>
    </source>
</evidence>
<feature type="domain" description="AB hydrolase-1" evidence="1">
    <location>
        <begin position="22"/>
        <end position="270"/>
    </location>
</feature>
<evidence type="ECO:0000313" key="5">
    <source>
        <dbReference type="EMBL" id="CAB4877952.1"/>
    </source>
</evidence>
<evidence type="ECO:0000313" key="6">
    <source>
        <dbReference type="EMBL" id="CAB4918386.1"/>
    </source>
</evidence>
<dbReference type="EMBL" id="CAFBMF010000236">
    <property type="protein sequence ID" value="CAB4918386.1"/>
    <property type="molecule type" value="Genomic_DNA"/>
</dbReference>
<dbReference type="GO" id="GO:0046503">
    <property type="term" value="P:glycerolipid catabolic process"/>
    <property type="evidence" value="ECO:0007669"/>
    <property type="project" value="TreeGrafter"/>
</dbReference>
<dbReference type="Gene3D" id="3.40.50.1820">
    <property type="entry name" value="alpha/beta hydrolase"/>
    <property type="match status" value="1"/>
</dbReference>
<dbReference type="EMBL" id="CAEZYH010000072">
    <property type="protein sequence ID" value="CAB4726315.1"/>
    <property type="molecule type" value="Genomic_DNA"/>
</dbReference>
<evidence type="ECO:0000313" key="2">
    <source>
        <dbReference type="EMBL" id="CAB4726315.1"/>
    </source>
</evidence>
<dbReference type="EMBL" id="CAFBLJ010000083">
    <property type="protein sequence ID" value="CAB4877952.1"/>
    <property type="molecule type" value="Genomic_DNA"/>
</dbReference>
<dbReference type="PANTHER" id="PTHR43433">
    <property type="entry name" value="HYDROLASE, ALPHA/BETA FOLD FAMILY PROTEIN"/>
    <property type="match status" value="1"/>
</dbReference>
<protein>
    <submittedName>
        <fullName evidence="7">Unannotated protein</fullName>
    </submittedName>
</protein>
<evidence type="ECO:0000259" key="1">
    <source>
        <dbReference type="Pfam" id="PF00561"/>
    </source>
</evidence>
<evidence type="ECO:0000313" key="4">
    <source>
        <dbReference type="EMBL" id="CAB4807086.1"/>
    </source>
</evidence>
<dbReference type="AlphaFoldDB" id="A0A6J7RV97"/>
<dbReference type="EMBL" id="CAFAAL010000083">
    <property type="protein sequence ID" value="CAB4807086.1"/>
    <property type="molecule type" value="Genomic_DNA"/>
</dbReference>
<organism evidence="7">
    <name type="scientific">freshwater metagenome</name>
    <dbReference type="NCBI Taxonomy" id="449393"/>
    <lineage>
        <taxon>unclassified sequences</taxon>
        <taxon>metagenomes</taxon>
        <taxon>ecological metagenomes</taxon>
    </lineage>
</organism>